<dbReference type="InterPro" id="IPR016286">
    <property type="entry name" value="FUC_metazoa-typ"/>
</dbReference>
<keyword evidence="1" id="KW-0732">Signal</keyword>
<keyword evidence="2" id="KW-0378">Hydrolase</keyword>
<dbReference type="Pfam" id="PF01120">
    <property type="entry name" value="Alpha_L_fucos"/>
    <property type="match status" value="1"/>
</dbReference>
<protein>
    <submittedName>
        <fullName evidence="5">Alpha-L-fucosidase</fullName>
    </submittedName>
</protein>
<dbReference type="RefSeq" id="WP_219058024.1">
    <property type="nucleotide sequence ID" value="NZ_JAHBBH010000005.1"/>
</dbReference>
<proteinExistence type="predicted"/>
<dbReference type="PIRSF" id="PIRSF001092">
    <property type="entry name" value="Alpha-L-fucosidase"/>
    <property type="match status" value="1"/>
</dbReference>
<dbReference type="Proteomes" id="UP000700815">
    <property type="component" value="Unassembled WGS sequence"/>
</dbReference>
<evidence type="ECO:0000313" key="5">
    <source>
        <dbReference type="EMBL" id="MBW3091922.1"/>
    </source>
</evidence>
<reference evidence="5 6" key="1">
    <citation type="submission" date="2021-05" db="EMBL/GenBank/DDBJ databases">
        <title>Phylogenetic classification of ten novel species belonging to the genus Bifidobacterium comprising B. colchicus sp. nov., B. abeli sp. nov., B. bicoloris sp. nov., B. guerezis sp. nov., B. rosaliae sp. nov., B. santillanensis sp. nov., B. argentati sp. nov., B. amazzoni sp. nov., B. pluviali sp. nov., and B. pinnaculum sp. nov.</title>
        <authorList>
            <person name="Lugli G.A."/>
            <person name="Ruiz Garcia L."/>
            <person name="Margolles A."/>
            <person name="Ventura M."/>
        </authorList>
    </citation>
    <scope>NUCLEOTIDE SEQUENCE [LARGE SCALE GENOMIC DNA]</scope>
    <source>
        <strain evidence="5 6">82T10</strain>
    </source>
</reference>
<evidence type="ECO:0000259" key="4">
    <source>
        <dbReference type="Pfam" id="PF01120"/>
    </source>
</evidence>
<dbReference type="EMBL" id="JAHBBH010000005">
    <property type="protein sequence ID" value="MBW3091922.1"/>
    <property type="molecule type" value="Genomic_DNA"/>
</dbReference>
<keyword evidence="6" id="KW-1185">Reference proteome</keyword>
<dbReference type="InterPro" id="IPR000933">
    <property type="entry name" value="Glyco_hydro_29"/>
</dbReference>
<accession>A0ABS6WDA1</accession>
<evidence type="ECO:0000313" key="6">
    <source>
        <dbReference type="Proteomes" id="UP000700815"/>
    </source>
</evidence>
<keyword evidence="3" id="KW-0326">Glycosidase</keyword>
<dbReference type="InterPro" id="IPR057739">
    <property type="entry name" value="Glyco_hydro_29_N"/>
</dbReference>
<organism evidence="5 6">
    <name type="scientific">Bifidobacterium miconis</name>
    <dbReference type="NCBI Taxonomy" id="2834435"/>
    <lineage>
        <taxon>Bacteria</taxon>
        <taxon>Bacillati</taxon>
        <taxon>Actinomycetota</taxon>
        <taxon>Actinomycetes</taxon>
        <taxon>Bifidobacteriales</taxon>
        <taxon>Bifidobacteriaceae</taxon>
        <taxon>Bifidobacterium</taxon>
    </lineage>
</organism>
<dbReference type="PANTHER" id="PTHR10030">
    <property type="entry name" value="ALPHA-L-FUCOSIDASE"/>
    <property type="match status" value="1"/>
</dbReference>
<evidence type="ECO:0000256" key="1">
    <source>
        <dbReference type="ARBA" id="ARBA00022729"/>
    </source>
</evidence>
<sequence length="429" mass="47602">MAEHIMQGAELASKMKASSLLVEPRDDERDLELSANDITWWHDAKIGMFVHWGVYSVIGKGEWAYFNEHYAPEEYRRIAREEFHPALEPDEIAQGWMDVAQSMGARYTVMVTRHHDGYAMWDSKASWQDFTSVDCGPGKDYVAAYAKASRDAGMGLGLYYSPMDWRFPGYFDPAGQPESAQAMKRQAWGQIRELCSQYQPDILWYDGGWLAHQGGDRDQVDFWDAVNIARMVRSFNPKTLMTPRSGYRGDFACDEGPDAARGPILPNPWEKCFSSTAAWGYIPGSRVMEPAEIVRLIVDSVTRGGNVLINVGPDADGRIPEAVKNSLSQVGQWLERNGQAVYGTQAGPWQPVDGVYGSVTAKDGTIYLHVLDRAAVNATILPPVGRIVRGASLFDGTPVACEQDDRGIRLALPDAAPDDLGDIVVRLYA</sequence>
<gene>
    <name evidence="5" type="ORF">KIH79_02925</name>
</gene>
<comment type="caution">
    <text evidence="5">The sequence shown here is derived from an EMBL/GenBank/DDBJ whole genome shotgun (WGS) entry which is preliminary data.</text>
</comment>
<dbReference type="PANTHER" id="PTHR10030:SF37">
    <property type="entry name" value="ALPHA-L-FUCOSIDASE-RELATED"/>
    <property type="match status" value="1"/>
</dbReference>
<name>A0ABS6WDA1_9BIFI</name>
<dbReference type="SMART" id="SM00812">
    <property type="entry name" value="Alpha_L_fucos"/>
    <property type="match status" value="1"/>
</dbReference>
<evidence type="ECO:0000256" key="2">
    <source>
        <dbReference type="ARBA" id="ARBA00022801"/>
    </source>
</evidence>
<evidence type="ECO:0000256" key="3">
    <source>
        <dbReference type="ARBA" id="ARBA00023295"/>
    </source>
</evidence>
<feature type="domain" description="Glycoside hydrolase family 29 N-terminal" evidence="4">
    <location>
        <begin position="39"/>
        <end position="339"/>
    </location>
</feature>